<protein>
    <recommendedName>
        <fullName evidence="1">AAA+ ATPase domain-containing protein</fullName>
    </recommendedName>
</protein>
<dbReference type="Gene3D" id="3.40.50.300">
    <property type="entry name" value="P-loop containing nucleotide triphosphate hydrolases"/>
    <property type="match status" value="1"/>
</dbReference>
<evidence type="ECO:0000313" key="3">
    <source>
        <dbReference type="Proteomes" id="UP000640052"/>
    </source>
</evidence>
<evidence type="ECO:0000259" key="1">
    <source>
        <dbReference type="SMART" id="SM00382"/>
    </source>
</evidence>
<dbReference type="InterPro" id="IPR003593">
    <property type="entry name" value="AAA+_ATPase"/>
</dbReference>
<reference evidence="2" key="1">
    <citation type="submission" date="2021-01" db="EMBL/GenBank/DDBJ databases">
        <title>Whole genome shotgun sequence of Acrocarpospora phusangensis NBRC 108782.</title>
        <authorList>
            <person name="Komaki H."/>
            <person name="Tamura T."/>
        </authorList>
    </citation>
    <scope>NUCLEOTIDE SEQUENCE</scope>
    <source>
        <strain evidence="2">NBRC 108782</strain>
    </source>
</reference>
<keyword evidence="3" id="KW-1185">Reference proteome</keyword>
<dbReference type="Proteomes" id="UP000640052">
    <property type="component" value="Unassembled WGS sequence"/>
</dbReference>
<sequence length="1093" mass="120767">MLGGVLLGAAVVPGVREVALSLFDAKAEAMRLGHELIGSLREKVTGVSRQTRTERLHAAHAIIITTAFFEAFDDLELPFSLSDLRLTYADKRIIVPEGADKRTIVPANITLHFWLESSDALPMSEDASGVLFRRQRMTYSRASLSLLGFMEDLAVWDELNAAQQATAKSEITKLPHFAAHRYQEMFRRLATDFPEFSFWADQREHHETQEQIRHGLGGLNAMLTAVASGRIPPPKLRSILALNQAAPARPISPTDDRPGGLTLPTLADGYVNPRFRLIDKPSDLSLEQSWADQPVRDDLQRLLAGFVTSVSAVRAPLLILGQPGVGKSVLTQMLAARLPAADFLPVRVPLRQVPADAGIQEQIEAAVRVTTGEALSWPDLARSADGALPVVLLDGLDELLQATGVNRADYLIQAQEFQRREAELGRPVAVIVTTRTAVADRCRLPAESVAIRLEPFSDAQVKSWIDTWNRTNAGLFASAGHRPLSPDDVLAHPELAEQPLLLLMLALYDADAETGRRLPDSTDLSLGDLYERLLRRFADREIEKHEPGISPERRAAAVEGELLRLSVAAFAMFNRGQQWVTQAELDRDLSALIPEPPAAGVGFQRPLTAAQNVIGRFFFIHQARALRESEELSTYEFLHATFGEYLIARLVRDLVRQAAEREALTRAGALGGMLGAPPEPGPFGALLSFAVLSVRTSIPQFLGDMGVSTDQVRPFLLRRFQEVYFGAEATRSAYEPLPLPAVQRIARQTANLVLLVTVLTGPVTAAELFGDGSASVGHWQPLVDLWRSGTHHDEWPSLVATLGIVRSWADGDRTLTVYWKGSHQVLPVSIQRDQGSVGNRQIIWEAEDTLLWAHNRPPDTGGHGWQVGPAHTSLDTGAGRAVIYEVFTPLYTYLREAVTSFADTGDGHSISLFTALNDLWLPGLRSSYFNRPALVTAYSRAFEMIARFSGSSTAFYLHEVLSRLAVDLPNLSPAEARELLSDMKGRFQLGESESHLIARCALDLVARDRVQLEFLGDVLYQLDLPAWAYLEAAVTLMELEIDPSEVPATAFDVVRRLRPDQMDEIERDHPHLFHRARRIIRADGGRFRLVWPG</sequence>
<dbReference type="EMBL" id="BOOA01000017">
    <property type="protein sequence ID" value="GIH24341.1"/>
    <property type="molecule type" value="Genomic_DNA"/>
</dbReference>
<proteinExistence type="predicted"/>
<dbReference type="InterPro" id="IPR027417">
    <property type="entry name" value="P-loop_NTPase"/>
</dbReference>
<comment type="caution">
    <text evidence="2">The sequence shown here is derived from an EMBL/GenBank/DDBJ whole genome shotgun (WGS) entry which is preliminary data.</text>
</comment>
<accession>A0A919Q8V6</accession>
<dbReference type="SMART" id="SM00382">
    <property type="entry name" value="AAA"/>
    <property type="match status" value="1"/>
</dbReference>
<dbReference type="InterPro" id="IPR054567">
    <property type="entry name" value="NNH7"/>
</dbReference>
<dbReference type="Pfam" id="PF22738">
    <property type="entry name" value="NNH7"/>
    <property type="match status" value="1"/>
</dbReference>
<evidence type="ECO:0000313" key="2">
    <source>
        <dbReference type="EMBL" id="GIH24341.1"/>
    </source>
</evidence>
<name>A0A919Q8V6_9ACTN</name>
<dbReference type="AlphaFoldDB" id="A0A919Q8V6"/>
<organism evidence="2 3">
    <name type="scientific">Acrocarpospora phusangensis</name>
    <dbReference type="NCBI Taxonomy" id="1070424"/>
    <lineage>
        <taxon>Bacteria</taxon>
        <taxon>Bacillati</taxon>
        <taxon>Actinomycetota</taxon>
        <taxon>Actinomycetes</taxon>
        <taxon>Streptosporangiales</taxon>
        <taxon>Streptosporangiaceae</taxon>
        <taxon>Acrocarpospora</taxon>
    </lineage>
</organism>
<feature type="domain" description="AAA+ ATPase" evidence="1">
    <location>
        <begin position="313"/>
        <end position="454"/>
    </location>
</feature>
<gene>
    <name evidence="2" type="ORF">Aph01nite_26510</name>
</gene>
<dbReference type="SUPFAM" id="SSF52540">
    <property type="entry name" value="P-loop containing nucleoside triphosphate hydrolases"/>
    <property type="match status" value="1"/>
</dbReference>